<accession>A0A1F5XF66</accession>
<dbReference type="FunFam" id="3.40.50.300:FF:000668">
    <property type="entry name" value="Chromosomal replication initiator protein DnaA"/>
    <property type="match status" value="1"/>
</dbReference>
<dbReference type="GO" id="GO:0008289">
    <property type="term" value="F:lipid binding"/>
    <property type="evidence" value="ECO:0007669"/>
    <property type="project" value="UniProtKB-KW"/>
</dbReference>
<keyword evidence="5 8" id="KW-0067">ATP-binding</keyword>
<dbReference type="Pfam" id="PF08299">
    <property type="entry name" value="Bac_DnaA_C"/>
    <property type="match status" value="1"/>
</dbReference>
<feature type="region of interest" description="Domain IV, binds dsDNA" evidence="8">
    <location>
        <begin position="334"/>
        <end position="454"/>
    </location>
</feature>
<dbReference type="PANTHER" id="PTHR30050:SF2">
    <property type="entry name" value="CHROMOSOMAL REPLICATION INITIATOR PROTEIN DNAA"/>
    <property type="match status" value="1"/>
</dbReference>
<dbReference type="GO" id="GO:0003688">
    <property type="term" value="F:DNA replication origin binding"/>
    <property type="evidence" value="ECO:0007669"/>
    <property type="project" value="UniProtKB-UniRule"/>
</dbReference>
<dbReference type="InterPro" id="IPR001957">
    <property type="entry name" value="Chromosome_initiator_DnaA"/>
</dbReference>
<evidence type="ECO:0000256" key="5">
    <source>
        <dbReference type="ARBA" id="ARBA00022840"/>
    </source>
</evidence>
<dbReference type="SMART" id="SM00760">
    <property type="entry name" value="Bac_DnaA_C"/>
    <property type="match status" value="1"/>
</dbReference>
<comment type="caution">
    <text evidence="8">Lacks conserved residue(s) required for the propagation of feature annotation.</text>
</comment>
<name>A0A1F5XF66_9BACT</name>
<feature type="domain" description="AAA+ ATPase" evidence="12">
    <location>
        <begin position="149"/>
        <end position="393"/>
    </location>
</feature>
<dbReference type="InterPro" id="IPR010921">
    <property type="entry name" value="Trp_repressor/repl_initiator"/>
</dbReference>
<evidence type="ECO:0000256" key="3">
    <source>
        <dbReference type="ARBA" id="ARBA00022705"/>
    </source>
</evidence>
<feature type="domain" description="Chromosomal replication initiator DnaA C-terminal" evidence="13">
    <location>
        <begin position="361"/>
        <end position="430"/>
    </location>
</feature>
<keyword evidence="6 8" id="KW-0446">Lipid-binding</keyword>
<dbReference type="PRINTS" id="PR00051">
    <property type="entry name" value="DNAA"/>
</dbReference>
<dbReference type="GO" id="GO:0005886">
    <property type="term" value="C:plasma membrane"/>
    <property type="evidence" value="ECO:0007669"/>
    <property type="project" value="TreeGrafter"/>
</dbReference>
<dbReference type="Gene3D" id="3.40.50.300">
    <property type="entry name" value="P-loop containing nucleotide triphosphate hydrolases"/>
    <property type="match status" value="1"/>
</dbReference>
<sequence>MNHEELWRSALGELEFEVSRANFATWFKDTTIRGVEDGVAVVVVPNAFAKEWLEKKFHKQIIKSLRSNAPDVRNATYIVQPPSDTAPQNPKKKSQQSETIEEQLEFKEFSVDRETNLNPKYTFESFIIGSFNEFAHAAAVSLSKNAGSLYNPFFVYGGVGLGKTHLLHAIGNQIKFDHPNYKVLYLTSERFVNELISVLQNREPLNAFKDKYRNVDVLIIDDIQFIAGKVKSEEEFFHTFNSLYERGKQIVFSSDKPPAAIQNLEERLRSRFEAGLTADISEPEYEARLAILKSKVNGREFAPLSDVLEYTASRIQKNIRELEGALNIILAKSKLKGRPLTFDEAKQSLDQITMRLKRVVTTSQIIKAVSEFYDLGESGLFERSRRREIVRPRQIAMYLLREDFHGSYPFIGQKLGGRDHTTALHAYGKISRELKQNLKLVEEVKLIRGKIYEN</sequence>
<gene>
    <name evidence="8" type="primary">dnaA</name>
    <name evidence="14" type="ORF">A3B19_00425</name>
</gene>
<evidence type="ECO:0000256" key="7">
    <source>
        <dbReference type="ARBA" id="ARBA00023125"/>
    </source>
</evidence>
<organism evidence="14 15">
    <name type="scientific">Candidatus Giovannonibacteria bacterium RIFCSPLOWO2_01_FULL_46_32</name>
    <dbReference type="NCBI Taxonomy" id="1798353"/>
    <lineage>
        <taxon>Bacteria</taxon>
        <taxon>Candidatus Giovannoniibacteriota</taxon>
    </lineage>
</organism>
<comment type="subunit">
    <text evidence="8">Oligomerizes as a right-handed, spiral filament on DNA at oriC.</text>
</comment>
<dbReference type="InterPro" id="IPR003593">
    <property type="entry name" value="AAA+_ATPase"/>
</dbReference>
<keyword evidence="4 8" id="KW-0547">Nucleotide-binding</keyword>
<feature type="binding site" evidence="8">
    <location>
        <position position="162"/>
    </location>
    <ligand>
        <name>ATP</name>
        <dbReference type="ChEBI" id="CHEBI:30616"/>
    </ligand>
</feature>
<reference evidence="14 15" key="1">
    <citation type="journal article" date="2016" name="Nat. Commun.">
        <title>Thousands of microbial genomes shed light on interconnected biogeochemical processes in an aquifer system.</title>
        <authorList>
            <person name="Anantharaman K."/>
            <person name="Brown C.T."/>
            <person name="Hug L.A."/>
            <person name="Sharon I."/>
            <person name="Castelle C.J."/>
            <person name="Probst A.J."/>
            <person name="Thomas B.C."/>
            <person name="Singh A."/>
            <person name="Wilkins M.J."/>
            <person name="Karaoz U."/>
            <person name="Brodie E.L."/>
            <person name="Williams K.H."/>
            <person name="Hubbard S.S."/>
            <person name="Banfield J.F."/>
        </authorList>
    </citation>
    <scope>NUCLEOTIDE SEQUENCE [LARGE SCALE GENOMIC DNA]</scope>
</reference>
<feature type="binding site" evidence="8">
    <location>
        <position position="160"/>
    </location>
    <ligand>
        <name>ATP</name>
        <dbReference type="ChEBI" id="CHEBI:30616"/>
    </ligand>
</feature>
<evidence type="ECO:0000256" key="9">
    <source>
        <dbReference type="NCBIfam" id="TIGR00362"/>
    </source>
</evidence>
<dbReference type="AlphaFoldDB" id="A0A1F5XF66"/>
<evidence type="ECO:0000256" key="8">
    <source>
        <dbReference type="HAMAP-Rule" id="MF_00377"/>
    </source>
</evidence>
<evidence type="ECO:0000256" key="4">
    <source>
        <dbReference type="ARBA" id="ARBA00022741"/>
    </source>
</evidence>
<dbReference type="InterPro" id="IPR020591">
    <property type="entry name" value="Chromosome_initiator_DnaA-like"/>
</dbReference>
<evidence type="ECO:0000256" key="2">
    <source>
        <dbReference type="ARBA" id="ARBA00022490"/>
    </source>
</evidence>
<dbReference type="Gene3D" id="3.30.300.180">
    <property type="match status" value="1"/>
</dbReference>
<comment type="subcellular location">
    <subcellularLocation>
        <location evidence="8">Cytoplasm</location>
    </subcellularLocation>
</comment>
<dbReference type="SMART" id="SM00382">
    <property type="entry name" value="AAA"/>
    <property type="match status" value="1"/>
</dbReference>
<comment type="similarity">
    <text evidence="1 8 11">Belongs to the DnaA family.</text>
</comment>
<dbReference type="Gene3D" id="1.10.1750.10">
    <property type="match status" value="1"/>
</dbReference>
<dbReference type="HAMAP" id="MF_00377">
    <property type="entry name" value="DnaA_bact"/>
    <property type="match status" value="1"/>
</dbReference>
<evidence type="ECO:0000259" key="12">
    <source>
        <dbReference type="SMART" id="SM00382"/>
    </source>
</evidence>
<dbReference type="CDD" id="cd00009">
    <property type="entry name" value="AAA"/>
    <property type="match status" value="1"/>
</dbReference>
<comment type="caution">
    <text evidence="14">The sequence shown here is derived from an EMBL/GenBank/DDBJ whole genome shotgun (WGS) entry which is preliminary data.</text>
</comment>
<dbReference type="GO" id="GO:0005737">
    <property type="term" value="C:cytoplasm"/>
    <property type="evidence" value="ECO:0007669"/>
    <property type="project" value="UniProtKB-SubCell"/>
</dbReference>
<evidence type="ECO:0000256" key="1">
    <source>
        <dbReference type="ARBA" id="ARBA00006583"/>
    </source>
</evidence>
<proteinExistence type="inferred from homology"/>
<feature type="binding site" evidence="8">
    <location>
        <position position="164"/>
    </location>
    <ligand>
        <name>ATP</name>
        <dbReference type="ChEBI" id="CHEBI:30616"/>
    </ligand>
</feature>
<dbReference type="GO" id="GO:0006275">
    <property type="term" value="P:regulation of DNA replication"/>
    <property type="evidence" value="ECO:0007669"/>
    <property type="project" value="UniProtKB-UniRule"/>
</dbReference>
<dbReference type="SUPFAM" id="SSF52540">
    <property type="entry name" value="P-loop containing nucleoside triphosphate hydrolases"/>
    <property type="match status" value="1"/>
</dbReference>
<evidence type="ECO:0000313" key="14">
    <source>
        <dbReference type="EMBL" id="OGF86572.1"/>
    </source>
</evidence>
<keyword evidence="2 8" id="KW-0963">Cytoplasm</keyword>
<evidence type="ECO:0000313" key="15">
    <source>
        <dbReference type="Proteomes" id="UP000177346"/>
    </source>
</evidence>
<comment type="function">
    <text evidence="8 10">Plays an essential role in the initiation and regulation of chromosomal replication. ATP-DnaA binds to the origin of replication (oriC) to initiate formation of the DNA replication initiation complex once per cell cycle. Binds the DnaA box (a 9 base pair repeat at the origin) and separates the double-stranded (ds)DNA. Forms a right-handed helical filament on oriC DNA; dsDNA binds to the exterior of the filament while single-stranded (ss)DNA is stabiized in the filament's interior. The ATP-DnaA-oriC complex binds and stabilizes one strand of the AT-rich DNA unwinding element (DUE), permitting loading of DNA polymerase. After initiation quickly degrades to an ADP-DnaA complex that is not apt for DNA replication. Binds acidic phospholipids.</text>
</comment>
<dbReference type="Proteomes" id="UP000177346">
    <property type="component" value="Unassembled WGS sequence"/>
</dbReference>
<dbReference type="InterPro" id="IPR027417">
    <property type="entry name" value="P-loop_NTPase"/>
</dbReference>
<protein>
    <recommendedName>
        <fullName evidence="8 9">Chromosomal replication initiator protein DnaA</fullName>
    </recommendedName>
</protein>
<dbReference type="EMBL" id="MFIF01000017">
    <property type="protein sequence ID" value="OGF86572.1"/>
    <property type="molecule type" value="Genomic_DNA"/>
</dbReference>
<comment type="domain">
    <text evidence="8">Domain I is involved in oligomerization and binding regulators, domain II is flexibile and of varying length in different bacteria, domain III forms the AAA+ region, while domain IV binds dsDNA.</text>
</comment>
<keyword evidence="3 8" id="KW-0235">DNA replication</keyword>
<dbReference type="Pfam" id="PF11638">
    <property type="entry name" value="DnaA_N"/>
    <property type="match status" value="1"/>
</dbReference>
<feature type="binding site" evidence="8">
    <location>
        <position position="163"/>
    </location>
    <ligand>
        <name>ATP</name>
        <dbReference type="ChEBI" id="CHEBI:30616"/>
    </ligand>
</feature>
<dbReference type="InterPro" id="IPR038454">
    <property type="entry name" value="DnaA_N_sf"/>
</dbReference>
<dbReference type="InterPro" id="IPR013159">
    <property type="entry name" value="DnaA_C"/>
</dbReference>
<evidence type="ECO:0000259" key="13">
    <source>
        <dbReference type="SMART" id="SM00760"/>
    </source>
</evidence>
<evidence type="ECO:0000256" key="10">
    <source>
        <dbReference type="RuleBase" id="RU000577"/>
    </source>
</evidence>
<dbReference type="InterPro" id="IPR024633">
    <property type="entry name" value="DnaA_N_dom"/>
</dbReference>
<evidence type="ECO:0000256" key="11">
    <source>
        <dbReference type="RuleBase" id="RU004227"/>
    </source>
</evidence>
<dbReference type="Pfam" id="PF00308">
    <property type="entry name" value="Bac_DnaA"/>
    <property type="match status" value="1"/>
</dbReference>
<dbReference type="GO" id="GO:0005524">
    <property type="term" value="F:ATP binding"/>
    <property type="evidence" value="ECO:0007669"/>
    <property type="project" value="UniProtKB-UniRule"/>
</dbReference>
<dbReference type="NCBIfam" id="TIGR00362">
    <property type="entry name" value="DnaA"/>
    <property type="match status" value="1"/>
</dbReference>
<dbReference type="SUPFAM" id="SSF48295">
    <property type="entry name" value="TrpR-like"/>
    <property type="match status" value="1"/>
</dbReference>
<evidence type="ECO:0000256" key="6">
    <source>
        <dbReference type="ARBA" id="ARBA00023121"/>
    </source>
</evidence>
<feature type="region of interest" description="Domain I, interacts with DnaA modulators" evidence="8">
    <location>
        <begin position="1"/>
        <end position="85"/>
    </location>
</feature>
<keyword evidence="7 8" id="KW-0238">DNA-binding</keyword>
<dbReference type="Gene3D" id="1.10.8.60">
    <property type="match status" value="1"/>
</dbReference>
<dbReference type="GO" id="GO:0006270">
    <property type="term" value="P:DNA replication initiation"/>
    <property type="evidence" value="ECO:0007669"/>
    <property type="project" value="UniProtKB-UniRule"/>
</dbReference>
<dbReference type="CDD" id="cd06571">
    <property type="entry name" value="Bac_DnaA_C"/>
    <property type="match status" value="1"/>
</dbReference>
<dbReference type="PANTHER" id="PTHR30050">
    <property type="entry name" value="CHROMOSOMAL REPLICATION INITIATOR PROTEIN DNAA"/>
    <property type="match status" value="1"/>
</dbReference>
<dbReference type="InterPro" id="IPR013317">
    <property type="entry name" value="DnaA_dom"/>
</dbReference>